<evidence type="ECO:0000313" key="1">
    <source>
        <dbReference type="EMBL" id="MBB4705299.1"/>
    </source>
</evidence>
<dbReference type="EMBL" id="JACHND010000001">
    <property type="protein sequence ID" value="MBB4705299.1"/>
    <property type="molecule type" value="Genomic_DNA"/>
</dbReference>
<proteinExistence type="predicted"/>
<accession>A0A7W7DEA9</accession>
<gene>
    <name evidence="1" type="ORF">BJ982_006843</name>
</gene>
<evidence type="ECO:0000313" key="2">
    <source>
        <dbReference type="Proteomes" id="UP000542210"/>
    </source>
</evidence>
<reference evidence="1 2" key="1">
    <citation type="submission" date="2020-08" db="EMBL/GenBank/DDBJ databases">
        <title>Sequencing the genomes of 1000 actinobacteria strains.</title>
        <authorList>
            <person name="Klenk H.-P."/>
        </authorList>
    </citation>
    <scope>NUCLEOTIDE SEQUENCE [LARGE SCALE GENOMIC DNA]</scope>
    <source>
        <strain evidence="1 2">DSM 45784</strain>
    </source>
</reference>
<keyword evidence="2" id="KW-1185">Reference proteome</keyword>
<comment type="caution">
    <text evidence="1">The sequence shown here is derived from an EMBL/GenBank/DDBJ whole genome shotgun (WGS) entry which is preliminary data.</text>
</comment>
<name>A0A7W7DEA9_9ACTN</name>
<evidence type="ECO:0008006" key="3">
    <source>
        <dbReference type="Google" id="ProtNLM"/>
    </source>
</evidence>
<sequence length="129" mass="13726">MGEYGESGFVYNGFKLDDKWPGLEPPKDGVDIHHPTVKNLIKALEKDIERLKGYASGTSAHLKGHGQVTSGHLGEWDAAQQLAVVFGKGHTAITVSYDKLIAQYEAAVVAAKAAFANIGKAETASTTDT</sequence>
<dbReference type="Proteomes" id="UP000542210">
    <property type="component" value="Unassembled WGS sequence"/>
</dbReference>
<protein>
    <recommendedName>
        <fullName evidence="3">PE domain-containing protein</fullName>
    </recommendedName>
</protein>
<dbReference type="RefSeq" id="WP_184886906.1">
    <property type="nucleotide sequence ID" value="NZ_BOOV01000020.1"/>
</dbReference>
<dbReference type="AlphaFoldDB" id="A0A7W7DEA9"/>
<organism evidence="1 2">
    <name type="scientific">Sphaerisporangium siamense</name>
    <dbReference type="NCBI Taxonomy" id="795645"/>
    <lineage>
        <taxon>Bacteria</taxon>
        <taxon>Bacillati</taxon>
        <taxon>Actinomycetota</taxon>
        <taxon>Actinomycetes</taxon>
        <taxon>Streptosporangiales</taxon>
        <taxon>Streptosporangiaceae</taxon>
        <taxon>Sphaerisporangium</taxon>
    </lineage>
</organism>